<evidence type="ECO:0000313" key="1">
    <source>
        <dbReference type="EMBL" id="MPC62826.1"/>
    </source>
</evidence>
<comment type="caution">
    <text evidence="1">The sequence shown here is derived from an EMBL/GenBank/DDBJ whole genome shotgun (WGS) entry which is preliminary data.</text>
</comment>
<dbReference type="Proteomes" id="UP000324222">
    <property type="component" value="Unassembled WGS sequence"/>
</dbReference>
<accession>A0A5B7GYY9</accession>
<gene>
    <name evidence="1" type="ORF">E2C01_056916</name>
</gene>
<sequence>MEEQKKKSTVKTKKASLLLERSLRKTPFLDDVHVPHDRKKGCVYVQLYTGQHEYMHKYIEHLRYVPGSLAAPLLPNILRNGAASVKVMTAVLVSTRKVLHLLPTLRAKQSRSGSLPAHVQKWLRTRLRG</sequence>
<proteinExistence type="predicted"/>
<name>A0A5B7GYY9_PORTR</name>
<organism evidence="1 2">
    <name type="scientific">Portunus trituberculatus</name>
    <name type="common">Swimming crab</name>
    <name type="synonym">Neptunus trituberculatus</name>
    <dbReference type="NCBI Taxonomy" id="210409"/>
    <lineage>
        <taxon>Eukaryota</taxon>
        <taxon>Metazoa</taxon>
        <taxon>Ecdysozoa</taxon>
        <taxon>Arthropoda</taxon>
        <taxon>Crustacea</taxon>
        <taxon>Multicrustacea</taxon>
        <taxon>Malacostraca</taxon>
        <taxon>Eumalacostraca</taxon>
        <taxon>Eucarida</taxon>
        <taxon>Decapoda</taxon>
        <taxon>Pleocyemata</taxon>
        <taxon>Brachyura</taxon>
        <taxon>Eubrachyura</taxon>
        <taxon>Portunoidea</taxon>
        <taxon>Portunidae</taxon>
        <taxon>Portuninae</taxon>
        <taxon>Portunus</taxon>
    </lineage>
</organism>
<dbReference type="AlphaFoldDB" id="A0A5B7GYY9"/>
<evidence type="ECO:0000313" key="2">
    <source>
        <dbReference type="Proteomes" id="UP000324222"/>
    </source>
</evidence>
<protein>
    <submittedName>
        <fullName evidence="1">Uncharacterized protein</fullName>
    </submittedName>
</protein>
<keyword evidence="2" id="KW-1185">Reference proteome</keyword>
<reference evidence="1 2" key="1">
    <citation type="submission" date="2019-05" db="EMBL/GenBank/DDBJ databases">
        <title>Another draft genome of Portunus trituberculatus and its Hox gene families provides insights of decapod evolution.</title>
        <authorList>
            <person name="Jeong J.-H."/>
            <person name="Song I."/>
            <person name="Kim S."/>
            <person name="Choi T."/>
            <person name="Kim D."/>
            <person name="Ryu S."/>
            <person name="Kim W."/>
        </authorList>
    </citation>
    <scope>NUCLEOTIDE SEQUENCE [LARGE SCALE GENOMIC DNA]</scope>
    <source>
        <tissue evidence="1">Muscle</tissue>
    </source>
</reference>
<dbReference type="EMBL" id="VSRR010020092">
    <property type="protein sequence ID" value="MPC62826.1"/>
    <property type="molecule type" value="Genomic_DNA"/>
</dbReference>